<dbReference type="SUPFAM" id="SSF53098">
    <property type="entry name" value="Ribonuclease H-like"/>
    <property type="match status" value="1"/>
</dbReference>
<dbReference type="SUPFAM" id="SSF57756">
    <property type="entry name" value="Retrovirus zinc finger-like domains"/>
    <property type="match status" value="1"/>
</dbReference>
<organism evidence="5 6">
    <name type="scientific">Durusdinium trenchii</name>
    <dbReference type="NCBI Taxonomy" id="1381693"/>
    <lineage>
        <taxon>Eukaryota</taxon>
        <taxon>Sar</taxon>
        <taxon>Alveolata</taxon>
        <taxon>Dinophyceae</taxon>
        <taxon>Suessiales</taxon>
        <taxon>Symbiodiniaceae</taxon>
        <taxon>Durusdinium</taxon>
    </lineage>
</organism>
<feature type="compositionally biased region" description="Basic and acidic residues" evidence="2">
    <location>
        <begin position="1897"/>
        <end position="1906"/>
    </location>
</feature>
<keyword evidence="1" id="KW-0863">Zinc-finger</keyword>
<proteinExistence type="predicted"/>
<dbReference type="EMBL" id="CAXAMN010000669">
    <property type="protein sequence ID" value="CAK8989969.1"/>
    <property type="molecule type" value="Genomic_DNA"/>
</dbReference>
<feature type="compositionally biased region" description="Polar residues" evidence="2">
    <location>
        <begin position="972"/>
        <end position="983"/>
    </location>
</feature>
<dbReference type="Pfam" id="PF00098">
    <property type="entry name" value="zf-CCHC"/>
    <property type="match status" value="1"/>
</dbReference>
<feature type="compositionally biased region" description="Pro residues" evidence="2">
    <location>
        <begin position="1929"/>
        <end position="1939"/>
    </location>
</feature>
<dbReference type="PANTHER" id="PTHR37984">
    <property type="entry name" value="PROTEIN CBG26694"/>
    <property type="match status" value="1"/>
</dbReference>
<dbReference type="Proteomes" id="UP001642484">
    <property type="component" value="Unassembled WGS sequence"/>
</dbReference>
<evidence type="ECO:0000259" key="3">
    <source>
        <dbReference type="PROSITE" id="PS50158"/>
    </source>
</evidence>
<feature type="region of interest" description="Disordered" evidence="2">
    <location>
        <begin position="972"/>
        <end position="1045"/>
    </location>
</feature>
<feature type="compositionally biased region" description="Low complexity" evidence="2">
    <location>
        <begin position="1853"/>
        <end position="1864"/>
    </location>
</feature>
<evidence type="ECO:0000256" key="2">
    <source>
        <dbReference type="SAM" id="MobiDB-lite"/>
    </source>
</evidence>
<gene>
    <name evidence="5" type="ORF">CCMP2556_LOCUS1858</name>
</gene>
<dbReference type="InterPro" id="IPR001878">
    <property type="entry name" value="Znf_CCHC"/>
</dbReference>
<feature type="domain" description="CCHC-type" evidence="3">
    <location>
        <begin position="376"/>
        <end position="392"/>
    </location>
</feature>
<feature type="compositionally biased region" description="Basic residues" evidence="2">
    <location>
        <begin position="322"/>
        <end position="351"/>
    </location>
</feature>
<feature type="region of interest" description="Disordered" evidence="2">
    <location>
        <begin position="822"/>
        <end position="841"/>
    </location>
</feature>
<protein>
    <submittedName>
        <fullName evidence="5">Uncharacterized protein</fullName>
    </submittedName>
</protein>
<keyword evidence="6" id="KW-1185">Reference proteome</keyword>
<evidence type="ECO:0000256" key="1">
    <source>
        <dbReference type="PROSITE-ProRule" id="PRU00047"/>
    </source>
</evidence>
<dbReference type="InterPro" id="IPR036875">
    <property type="entry name" value="Znf_CCHC_sf"/>
</dbReference>
<evidence type="ECO:0000313" key="5">
    <source>
        <dbReference type="EMBL" id="CAK8989969.1"/>
    </source>
</evidence>
<dbReference type="InterPro" id="IPR012337">
    <property type="entry name" value="RNaseH-like_sf"/>
</dbReference>
<feature type="region of interest" description="Disordered" evidence="2">
    <location>
        <begin position="243"/>
        <end position="278"/>
    </location>
</feature>
<feature type="domain" description="Integrase catalytic" evidence="4">
    <location>
        <begin position="1518"/>
        <end position="1686"/>
    </location>
</feature>
<dbReference type="Gene3D" id="4.10.60.10">
    <property type="entry name" value="Zinc finger, CCHC-type"/>
    <property type="match status" value="1"/>
</dbReference>
<feature type="compositionally biased region" description="Polar residues" evidence="2">
    <location>
        <begin position="1010"/>
        <end position="1019"/>
    </location>
</feature>
<feature type="compositionally biased region" description="Low complexity" evidence="2">
    <location>
        <begin position="1031"/>
        <end position="1045"/>
    </location>
</feature>
<feature type="compositionally biased region" description="Basic and acidic residues" evidence="2">
    <location>
        <begin position="829"/>
        <end position="841"/>
    </location>
</feature>
<name>A0ABP0HIC5_9DINO</name>
<feature type="compositionally biased region" description="Acidic residues" evidence="2">
    <location>
        <begin position="252"/>
        <end position="278"/>
    </location>
</feature>
<dbReference type="InterPro" id="IPR050951">
    <property type="entry name" value="Retrovirus_Pol_polyprotein"/>
</dbReference>
<comment type="caution">
    <text evidence="5">The sequence shown here is derived from an EMBL/GenBank/DDBJ whole genome shotgun (WGS) entry which is preliminary data.</text>
</comment>
<dbReference type="PANTHER" id="PTHR37984:SF5">
    <property type="entry name" value="PROTEIN NYNRIN-LIKE"/>
    <property type="match status" value="1"/>
</dbReference>
<dbReference type="Gene3D" id="3.30.420.10">
    <property type="entry name" value="Ribonuclease H-like superfamily/Ribonuclease H"/>
    <property type="match status" value="1"/>
</dbReference>
<feature type="region of interest" description="Disordered" evidence="2">
    <location>
        <begin position="1818"/>
        <end position="1941"/>
    </location>
</feature>
<reference evidence="5 6" key="1">
    <citation type="submission" date="2024-02" db="EMBL/GenBank/DDBJ databases">
        <authorList>
            <person name="Chen Y."/>
            <person name="Shah S."/>
            <person name="Dougan E. K."/>
            <person name="Thang M."/>
            <person name="Chan C."/>
        </authorList>
    </citation>
    <scope>NUCLEOTIDE SEQUENCE [LARGE SCALE GENOMIC DNA]</scope>
</reference>
<feature type="region of interest" description="Disordered" evidence="2">
    <location>
        <begin position="322"/>
        <end position="366"/>
    </location>
</feature>
<evidence type="ECO:0000259" key="4">
    <source>
        <dbReference type="PROSITE" id="PS50994"/>
    </source>
</evidence>
<dbReference type="InterPro" id="IPR001584">
    <property type="entry name" value="Integrase_cat-core"/>
</dbReference>
<sequence length="2664" mass="296632">MLEQLNMAMAPPTTPQVQSAFDILGKTPTLQSAPPSDSNAVIMKALTAALTGDRKTLPAWSGAPETLRSWLRQLSLWELDNNTPKERWGLKIMQSFPEQSIPRRLCETIDIGILSSPQGYSAVLSAILQKYGPYIEAAAPAAIENFFYAGERQRGDTFSSYIAAKEVALQELESNLGEKLPSKVAGRILLRHAALTDVQRESLAIKYQAMMTFDQAASALRPLDRPEALINKVAKNFVTGATESHREPSYWPDDEEFEEDDEELLPDDPWAESPEAPEVDEEIPTHFLLFDPEQEYTEEEANYIWAYSSAYKDIRKELQSRRKGRSFFKPKGRGHGGVGKKGKAKGKRPSKGRGGPGSGRGALHRGTPEDLLAKTRCFSCGELGHISRDCPNDRSNTFFICRGTASDQARTYMQCTTKQQPVGLSNIESVGLSNIESVGLSNIESVGLSNVESVGLSNVELVGLSNIESVGLSSVGQSSVGRGSVDKLVESHDIEQLSTARCDTDHMQPHSALRMPETKALQVYAGVVTEAGEGIVDTAAEEGVIGSTAMTKLRAALMRFGLQPVPAAGTTVCAGIGGNAKVAGVFDVPLGICKCNVLLRITEIQDEPQFTTPLLLPISFIELVGGIVDTKRNLFLMANGRKTPMRRTPSGHRAISVLEFKGRWTLPPMLCSELGIGDSSPFHLERQSGDKRNPVQQPEVAVWLKLQGSSAMVFMGALPPRKTMVHPSEIFNADQVNLLSRFRIKVRLKCLLEPTMINRLTQWRAREDEEDLQTPKPRCMGQAKTLSAWHRLALKIVTLIIHSTRQSAMDYLLNKSKTPVAKAKSTSTPKKETKTKQVGDGKVRRGLGQELPRSKANKTWAQEPTTCAHDEDKLRMRAGRGQHWWTCLDCGARWQRLEWEMDKALNTGASSSQDAPTPVEQEIVSYAKNPPRTLPGPRHRPEVPALTLEPVPDTEEEQMTADQRLEALLRQSAKTQGRDTQNVAELPTSHDCTTSTTMEDSSPKPFCLKSSMTLPSSISPKAKPPQPRPMPKASGPSSTSMSTSQTRSAVAALTACVTILCFVPGSTCHLDWIGPRLEATGKKQEEFEFLLSTSCKELGRTDFDGEPKSLERGQRQYLVGHLKHFNEVIGEVYSPPRCTKEARKQGFKASIAMDLSTGWDFREPKDRRRALQCIAEKRPAVLVLSPPCTAFSRLRALTSFKRREADVRKELEEAMTHMRFCISLCKLQQKQGRGFILEQPRDATSWTMPEMVSLLEEPEVYRLCLDLCQFGLRATKGPYQGQLVKKPTALISNIPELAKHVEKKCDKSHAHGQLLGGAAKPAAEYTPSFVQAILNGVKEVLGLKVSTPTSKSASTSHWVTYGRTLGAAARNYATDQVELEEEVFLAYQSFGHRSSFPVNVEEDVDMEDVLGEEAPRPEEPEEHDAVSAVRRELRGLQDNPGFAKAMQEVETFEDMNDEPNTLAPQLRREVHRVHRNIGHPGKEIFLRALKNAGVRDEILQWTKAHFRCPTCEARTRPSPARPGHLLRALEFNQVVGADLCFADLFNEQVILLNVLCWGTNFQQAYICKDKSAEEVLEAFMRCWIQPFGVPSLLVLDRGKEFDNHLFKQTVGGLGVGLHYTDPQSPWQNSRTEKAGGLLKEKLRCTIHETTASREELQVVLAEVVAARNRYMDRFGFSPMQRWLKRQDSNAVRRSLKANSRTADLKPIPAGTWIYVFRDTPSYRGWVGPGVVIAEDFTNRSAWVSMRGRLWKASREQIRPATPEEELGAELILELSQEMLQKLKKPGQIVYQDITQEDGPAEDDLDGDAVRQVLRVRENDPHGEPHPAAPAPAPVSQTDSTHQPEDVEMDSEEPSSLPTTSLNPSRRVSILEPTEERLPMEGIVEEEGAAPEASASEQPRRVIRVDENGDGAMTFGPIRRSDGRLTEVPETPPVGAPMPYPMNRGTPPLPRPPPSSYYIEVIDFDKDEDLRHLGVRAPFIGATWRFDREQRKPVLLPRALSDGKTFHGAYAEASYCYRDKCHYVTKSKASFGQVQFSKLDEKEKEVFRKARKKELDSLISNGAVRVLSLSESRAFERDFPDQVIDSKFVDRYKPKDIGTDTIEEYKRRAIQEGHMGVCELEQDQQSPKSRLCVVGWMDPQIHEVERSSPTPLSTSLHCCLQLAATRQWSTRVKDVKTAFLQSLPTTREKKLAVRQPKDETLPGLEEGQLLLLLTEVYGLVSGPSWWRRSFLKIATEQLGYSLNCYDRCVLTLGSSNASQSAKTEGFIVLEVDDIAEAGSPLHVKKMQQLESLLKFGKVEDLQSASGSNYAGRHIKQLPDFGFEISMDEYIFTRLEPIQLGRKVLVKDAATVKLTEGEKSQLRGLIASLNWVACEGRPDGAAAASILASAFPDPCVSHINAANDMVRHLKTFPVKLKIHHVPEPKLRHLLIADSSFDTSGREKSQHGWLLGFTNDRMNLGERSPVSLMQWRSKRLRRKAASSLLCEAISMSAATGALEKQDAFMESIRLANYCPRSRQRTEDEYLSLAGKSTVLAKESNHFVDPRALAVVDAKALFDALLSDQPQGQDERASLEISIIRESLTVVLGRPRWIPHNRNPADSLTKLHGAHVEPMLELLSTNSFCIEEEQSVLQQGRQSENRQKIGLKGHGNRIFWGLTDLIHESKRL</sequence>
<feature type="compositionally biased region" description="Polar residues" evidence="2">
    <location>
        <begin position="990"/>
        <end position="1000"/>
    </location>
</feature>
<dbReference type="PROSITE" id="PS50994">
    <property type="entry name" value="INTEGRASE"/>
    <property type="match status" value="1"/>
</dbReference>
<accession>A0ABP0HIC5</accession>
<dbReference type="PROSITE" id="PS50158">
    <property type="entry name" value="ZF_CCHC"/>
    <property type="match status" value="1"/>
</dbReference>
<keyword evidence="1" id="KW-0479">Metal-binding</keyword>
<dbReference type="InterPro" id="IPR036397">
    <property type="entry name" value="RNaseH_sf"/>
</dbReference>
<evidence type="ECO:0000313" key="6">
    <source>
        <dbReference type="Proteomes" id="UP001642484"/>
    </source>
</evidence>
<dbReference type="SMART" id="SM00343">
    <property type="entry name" value="ZnF_C2HC"/>
    <property type="match status" value="1"/>
</dbReference>
<keyword evidence="1" id="KW-0862">Zinc</keyword>